<evidence type="ECO:0000256" key="8">
    <source>
        <dbReference type="ARBA" id="ARBA00022968"/>
    </source>
</evidence>
<dbReference type="RefSeq" id="WP_349165126.1">
    <property type="nucleotide sequence ID" value="NZ_JBBMFE010000015.1"/>
</dbReference>
<dbReference type="PANTHER" id="PTHR46025:SF3">
    <property type="entry name" value="XYLOSYLTRANSFERASE OXT"/>
    <property type="match status" value="1"/>
</dbReference>
<sequence length="292" mass="34628">MNRHAFLIMAHNHFDFLKILLKRLDDPRNDIYLHVDRKAADFSAREFDSLLSYSQLYFTERMDVHWGGYSQTACELMLLRAAAPEHYTYYHLLSGSDLPLKSPEQIHTFFETYAGKEFIAFDPDFPAPKNVVERISLWHFFRESRFPLAEPADHVLTLIQRLFRVNRLKNCDFQIRKGPNWFSISDNFVRYVLEHEDWIRTHFSHSVCADELFLQTLSFHSPFRAHLYDESGQTGSMANLRYVDWERGTENSPYTFQEADREMLLGLPHLFARKFDRDIFRDRPFSNSQPGN</sequence>
<evidence type="ECO:0000256" key="6">
    <source>
        <dbReference type="ARBA" id="ARBA00022723"/>
    </source>
</evidence>
<keyword evidence="9" id="KW-1133">Transmembrane helix</keyword>
<evidence type="ECO:0000256" key="3">
    <source>
        <dbReference type="ARBA" id="ARBA00022676"/>
    </source>
</evidence>
<dbReference type="Pfam" id="PF02485">
    <property type="entry name" value="Branch"/>
    <property type="match status" value="1"/>
</dbReference>
<keyword evidence="7" id="KW-0256">Endoplasmic reticulum</keyword>
<keyword evidence="6" id="KW-0479">Metal-binding</keyword>
<keyword evidence="3" id="KW-0328">Glycosyltransferase</keyword>
<dbReference type="PANTHER" id="PTHR46025">
    <property type="entry name" value="XYLOSYLTRANSFERASE OXT"/>
    <property type="match status" value="1"/>
</dbReference>
<keyword evidence="11" id="KW-0472">Membrane</keyword>
<gene>
    <name evidence="15" type="ORF">WMO29_13685</name>
</gene>
<accession>A0ABV1FKE2</accession>
<evidence type="ECO:0000256" key="5">
    <source>
        <dbReference type="ARBA" id="ARBA00022692"/>
    </source>
</evidence>
<keyword evidence="12" id="KW-1015">Disulfide bond</keyword>
<keyword evidence="10" id="KW-0333">Golgi apparatus</keyword>
<evidence type="ECO:0000256" key="9">
    <source>
        <dbReference type="ARBA" id="ARBA00022989"/>
    </source>
</evidence>
<evidence type="ECO:0000256" key="1">
    <source>
        <dbReference type="ARBA" id="ARBA00004323"/>
    </source>
</evidence>
<organism evidence="15 16">
    <name type="scientific">Laedolimicola intestinihominis</name>
    <dbReference type="NCBI Taxonomy" id="3133166"/>
    <lineage>
        <taxon>Bacteria</taxon>
        <taxon>Bacillati</taxon>
        <taxon>Bacillota</taxon>
        <taxon>Clostridia</taxon>
        <taxon>Lachnospirales</taxon>
        <taxon>Lachnospiraceae</taxon>
        <taxon>Laedolimicola</taxon>
    </lineage>
</organism>
<evidence type="ECO:0000256" key="12">
    <source>
        <dbReference type="ARBA" id="ARBA00023157"/>
    </source>
</evidence>
<keyword evidence="5" id="KW-0812">Transmembrane</keyword>
<reference evidence="15 16" key="1">
    <citation type="submission" date="2024-03" db="EMBL/GenBank/DDBJ databases">
        <title>Human intestinal bacterial collection.</title>
        <authorList>
            <person name="Pauvert C."/>
            <person name="Hitch T.C.A."/>
            <person name="Clavel T."/>
        </authorList>
    </citation>
    <scope>NUCLEOTIDE SEQUENCE [LARGE SCALE GENOMIC DNA]</scope>
    <source>
        <strain evidence="15 16">CLA-AA-H132</strain>
    </source>
</reference>
<keyword evidence="4" id="KW-0808">Transferase</keyword>
<dbReference type="InterPro" id="IPR043538">
    <property type="entry name" value="XYLT"/>
</dbReference>
<evidence type="ECO:0000313" key="16">
    <source>
        <dbReference type="Proteomes" id="UP001438008"/>
    </source>
</evidence>
<evidence type="ECO:0000256" key="10">
    <source>
        <dbReference type="ARBA" id="ARBA00023034"/>
    </source>
</evidence>
<comment type="subcellular location">
    <subcellularLocation>
        <location evidence="2">Endoplasmic reticulum membrane</location>
        <topology evidence="2">Single-pass type II membrane protein</topology>
    </subcellularLocation>
    <subcellularLocation>
        <location evidence="1">Golgi apparatus membrane</location>
        <topology evidence="1">Single-pass type II membrane protein</topology>
    </subcellularLocation>
</comment>
<evidence type="ECO:0000313" key="15">
    <source>
        <dbReference type="EMBL" id="MEQ2473530.1"/>
    </source>
</evidence>
<proteinExistence type="predicted"/>
<dbReference type="EMBL" id="JBBMFE010000015">
    <property type="protein sequence ID" value="MEQ2473530.1"/>
    <property type="molecule type" value="Genomic_DNA"/>
</dbReference>
<keyword evidence="13" id="KW-0325">Glycoprotein</keyword>
<keyword evidence="8" id="KW-0735">Signal-anchor</keyword>
<comment type="caution">
    <text evidence="15">The sequence shown here is derived from an EMBL/GenBank/DDBJ whole genome shotgun (WGS) entry which is preliminary data.</text>
</comment>
<evidence type="ECO:0000256" key="11">
    <source>
        <dbReference type="ARBA" id="ARBA00023136"/>
    </source>
</evidence>
<evidence type="ECO:0000256" key="4">
    <source>
        <dbReference type="ARBA" id="ARBA00022679"/>
    </source>
</evidence>
<protein>
    <recommendedName>
        <fullName evidence="14">Peptide O-xylosyltransferase</fullName>
    </recommendedName>
</protein>
<evidence type="ECO:0000256" key="13">
    <source>
        <dbReference type="ARBA" id="ARBA00023180"/>
    </source>
</evidence>
<evidence type="ECO:0000256" key="14">
    <source>
        <dbReference type="ARBA" id="ARBA00042865"/>
    </source>
</evidence>
<evidence type="ECO:0000256" key="2">
    <source>
        <dbReference type="ARBA" id="ARBA00004648"/>
    </source>
</evidence>
<dbReference type="Proteomes" id="UP001438008">
    <property type="component" value="Unassembled WGS sequence"/>
</dbReference>
<keyword evidence="16" id="KW-1185">Reference proteome</keyword>
<dbReference type="InterPro" id="IPR003406">
    <property type="entry name" value="Glyco_trans_14"/>
</dbReference>
<name>A0ABV1FKE2_9FIRM</name>
<evidence type="ECO:0000256" key="7">
    <source>
        <dbReference type="ARBA" id="ARBA00022824"/>
    </source>
</evidence>